<organism evidence="3 4">
    <name type="scientific">Pseudonocardia spirodelae</name>
    <dbReference type="NCBI Taxonomy" id="3133431"/>
    <lineage>
        <taxon>Bacteria</taxon>
        <taxon>Bacillati</taxon>
        <taxon>Actinomycetota</taxon>
        <taxon>Actinomycetes</taxon>
        <taxon>Pseudonocardiales</taxon>
        <taxon>Pseudonocardiaceae</taxon>
        <taxon>Pseudonocardia</taxon>
    </lineage>
</organism>
<dbReference type="CDD" id="cd00093">
    <property type="entry name" value="HTH_XRE"/>
    <property type="match status" value="1"/>
</dbReference>
<dbReference type="EMBL" id="JBBJUP010000013">
    <property type="protein sequence ID" value="MEJ8280653.1"/>
    <property type="molecule type" value="Genomic_DNA"/>
</dbReference>
<sequence length="76" mass="8507">MVGHKPTRVTNRIRDLRTERSLTQAQLATALGVTRQTVIAVEQGRYSPSLEMAFQIAHALRLPLDEVFSYTPADPD</sequence>
<reference evidence="3 4" key="1">
    <citation type="submission" date="2024-03" db="EMBL/GenBank/DDBJ databases">
        <title>Draft genome sequence of Pseudonocardia sp. DW16-2.</title>
        <authorList>
            <person name="Duangmal K."/>
        </authorList>
    </citation>
    <scope>NUCLEOTIDE SEQUENCE [LARGE SCALE GENOMIC DNA]</scope>
    <source>
        <strain evidence="3 4">DW16-2</strain>
    </source>
</reference>
<accession>A0ABU8TAL1</accession>
<dbReference type="InterPro" id="IPR001387">
    <property type="entry name" value="Cro/C1-type_HTH"/>
</dbReference>
<dbReference type="PANTHER" id="PTHR46558">
    <property type="entry name" value="TRACRIPTIONAL REGULATORY PROTEIN-RELATED-RELATED"/>
    <property type="match status" value="1"/>
</dbReference>
<comment type="caution">
    <text evidence="3">The sequence shown here is derived from an EMBL/GenBank/DDBJ whole genome shotgun (WGS) entry which is preliminary data.</text>
</comment>
<gene>
    <name evidence="3" type="ORF">WJX68_17050</name>
</gene>
<proteinExistence type="predicted"/>
<dbReference type="Gene3D" id="1.10.260.40">
    <property type="entry name" value="lambda repressor-like DNA-binding domains"/>
    <property type="match status" value="1"/>
</dbReference>
<evidence type="ECO:0000313" key="4">
    <source>
        <dbReference type="Proteomes" id="UP001364211"/>
    </source>
</evidence>
<evidence type="ECO:0000259" key="2">
    <source>
        <dbReference type="PROSITE" id="PS50943"/>
    </source>
</evidence>
<dbReference type="SUPFAM" id="SSF47413">
    <property type="entry name" value="lambda repressor-like DNA-binding domains"/>
    <property type="match status" value="1"/>
</dbReference>
<name>A0ABU8TAL1_9PSEU</name>
<dbReference type="RefSeq" id="WP_340292013.1">
    <property type="nucleotide sequence ID" value="NZ_JBBJUP010000013.1"/>
</dbReference>
<dbReference type="Proteomes" id="UP001364211">
    <property type="component" value="Unassembled WGS sequence"/>
</dbReference>
<evidence type="ECO:0000313" key="3">
    <source>
        <dbReference type="EMBL" id="MEJ8280653.1"/>
    </source>
</evidence>
<dbReference type="PANTHER" id="PTHR46558:SF4">
    <property type="entry name" value="DNA-BIDING PHAGE PROTEIN"/>
    <property type="match status" value="1"/>
</dbReference>
<evidence type="ECO:0000256" key="1">
    <source>
        <dbReference type="ARBA" id="ARBA00023125"/>
    </source>
</evidence>
<feature type="domain" description="HTH cro/C1-type" evidence="2">
    <location>
        <begin position="13"/>
        <end position="67"/>
    </location>
</feature>
<keyword evidence="1" id="KW-0238">DNA-binding</keyword>
<protein>
    <submittedName>
        <fullName evidence="3">Helix-turn-helix transcriptional regulator</fullName>
    </submittedName>
</protein>
<dbReference type="Pfam" id="PF01381">
    <property type="entry name" value="HTH_3"/>
    <property type="match status" value="1"/>
</dbReference>
<dbReference type="PROSITE" id="PS50943">
    <property type="entry name" value="HTH_CROC1"/>
    <property type="match status" value="1"/>
</dbReference>
<dbReference type="SMART" id="SM00530">
    <property type="entry name" value="HTH_XRE"/>
    <property type="match status" value="1"/>
</dbReference>
<dbReference type="InterPro" id="IPR010982">
    <property type="entry name" value="Lambda_DNA-bd_dom_sf"/>
</dbReference>
<keyword evidence="4" id="KW-1185">Reference proteome</keyword>